<feature type="domain" description="Endonuclease GajA/Old nuclease/RecF-like AAA" evidence="1">
    <location>
        <begin position="171"/>
        <end position="338"/>
    </location>
</feature>
<protein>
    <recommendedName>
        <fullName evidence="5">OLD family endonuclease</fullName>
    </recommendedName>
</protein>
<gene>
    <name evidence="3" type="ORF">COO92_11350</name>
</gene>
<proteinExistence type="predicted"/>
<dbReference type="RefSeq" id="WP_101302171.1">
    <property type="nucleotide sequence ID" value="NZ_NXGX01000004.1"/>
</dbReference>
<accession>A0A2N3L6B3</accession>
<evidence type="ECO:0000313" key="4">
    <source>
        <dbReference type="Proteomes" id="UP000233332"/>
    </source>
</evidence>
<name>A0A2N3L6B3_9PROT</name>
<evidence type="ECO:0008006" key="5">
    <source>
        <dbReference type="Google" id="ProtNLM"/>
    </source>
</evidence>
<comment type="caution">
    <text evidence="3">The sequence shown here is derived from an EMBL/GenBank/DDBJ whole genome shotgun (WGS) entry which is preliminary data.</text>
</comment>
<evidence type="ECO:0000259" key="1">
    <source>
        <dbReference type="Pfam" id="PF13175"/>
    </source>
</evidence>
<sequence>MHKLTKVSVQNFRSIREADFALSEYTALVGNNNVGKSNLLKAIGWLLKKSSLQAGDFCDEGMSVTVEATIDGIDERVLGSIEPRHRDRIEPHVRDGKLVVRRTQIAPGVSTRDLNIEVLAEDLDGNPSWVVNPNGIEGSISGLLPEPIVIGAMENATDDVAKFSSTSTIGKLLKEVIDPISARYAEEVSEALSPVGVKISSNGTDKDEDLLNFDRMIADELSPLFPGVSAKTHIPLPSFSDFFKGATIRISEGDAIDQERDVGSFGHGVQRSVQIALIKCLARTRAGDRNAGRTTVILVDEPELYLHPQAIEAIRAAFAALAGNQYQLIFSTHSPAMIHRKDVPNTLLMRRTADLGTYALPRVAEAVSDAIENADHQSDILFSLGNASRILFTDKVVLCEGKTERVLLPELFKKLTGHSFDERRMALVEVDSVDSVVKTRQILLKMGIPVFAVVDLDFACRGAIKNDLIDADNGDVISCKETFAALASKGVISLDEAGLPKKHNGEPAARAYEMLAHENAAAVLQLHQRLKDDHAIWVWPMGAIEKQLGLESKQTSAHRVFVERLEDENFIEQIPGIDGVRSVMSWLAGG</sequence>
<dbReference type="InterPro" id="IPR041685">
    <property type="entry name" value="AAA_GajA/Old/RecF-like"/>
</dbReference>
<organism evidence="3 4">
    <name type="scientific">Thalassospira lohafexi</name>
    <dbReference type="NCBI Taxonomy" id="744227"/>
    <lineage>
        <taxon>Bacteria</taxon>
        <taxon>Pseudomonadati</taxon>
        <taxon>Pseudomonadota</taxon>
        <taxon>Alphaproteobacteria</taxon>
        <taxon>Rhodospirillales</taxon>
        <taxon>Thalassospiraceae</taxon>
        <taxon>Thalassospira</taxon>
    </lineage>
</organism>
<keyword evidence="4" id="KW-1185">Reference proteome</keyword>
<dbReference type="PANTHER" id="PTHR43581:SF4">
    <property type="entry name" value="ATP_GTP PHOSPHATASE"/>
    <property type="match status" value="1"/>
</dbReference>
<dbReference type="Proteomes" id="UP000233332">
    <property type="component" value="Unassembled WGS sequence"/>
</dbReference>
<dbReference type="SUPFAM" id="SSF52540">
    <property type="entry name" value="P-loop containing nucleoside triphosphate hydrolases"/>
    <property type="match status" value="1"/>
</dbReference>
<dbReference type="Pfam" id="PF13175">
    <property type="entry name" value="AAA_15"/>
    <property type="match status" value="2"/>
</dbReference>
<feature type="domain" description="OLD protein-like TOPRIM" evidence="2">
    <location>
        <begin position="391"/>
        <end position="457"/>
    </location>
</feature>
<dbReference type="Pfam" id="PF20469">
    <property type="entry name" value="OLD-like_TOPRIM"/>
    <property type="match status" value="1"/>
</dbReference>
<dbReference type="InterPro" id="IPR034139">
    <property type="entry name" value="TOPRIM_OLD"/>
</dbReference>
<dbReference type="InterPro" id="IPR051396">
    <property type="entry name" value="Bact_Antivir_Def_Nuclease"/>
</dbReference>
<dbReference type="CDD" id="cd00267">
    <property type="entry name" value="ABC_ATPase"/>
    <property type="match status" value="1"/>
</dbReference>
<feature type="domain" description="Endonuclease GajA/Old nuclease/RecF-like AAA" evidence="1">
    <location>
        <begin position="3"/>
        <end position="53"/>
    </location>
</feature>
<reference evidence="3 4" key="1">
    <citation type="submission" date="2017-09" db="EMBL/GenBank/DDBJ databases">
        <title>Biodiversity and function of Thalassospira species in the particle-attached aromatic-hydrocarbon-degrading consortia from the surface seawater of the China South Sea.</title>
        <authorList>
            <person name="Dong C."/>
            <person name="Lai Q."/>
            <person name="Shao Z."/>
        </authorList>
    </citation>
    <scope>NUCLEOTIDE SEQUENCE [LARGE SCALE GENOMIC DNA]</scope>
    <source>
        <strain evidence="3 4">139Z-12</strain>
    </source>
</reference>
<evidence type="ECO:0000313" key="3">
    <source>
        <dbReference type="EMBL" id="PKR58332.1"/>
    </source>
</evidence>
<dbReference type="AlphaFoldDB" id="A0A2N3L6B3"/>
<dbReference type="EMBL" id="NXGX01000004">
    <property type="protein sequence ID" value="PKR58332.1"/>
    <property type="molecule type" value="Genomic_DNA"/>
</dbReference>
<dbReference type="PANTHER" id="PTHR43581">
    <property type="entry name" value="ATP/GTP PHOSPHATASE"/>
    <property type="match status" value="1"/>
</dbReference>
<dbReference type="InterPro" id="IPR027417">
    <property type="entry name" value="P-loop_NTPase"/>
</dbReference>
<dbReference type="Gene3D" id="3.40.50.300">
    <property type="entry name" value="P-loop containing nucleotide triphosphate hydrolases"/>
    <property type="match status" value="1"/>
</dbReference>
<evidence type="ECO:0000259" key="2">
    <source>
        <dbReference type="Pfam" id="PF20469"/>
    </source>
</evidence>